<accession>A0AAD3DSG2</accession>
<dbReference type="Proteomes" id="UP001054857">
    <property type="component" value="Unassembled WGS sequence"/>
</dbReference>
<evidence type="ECO:0000256" key="1">
    <source>
        <dbReference type="SAM" id="MobiDB-lite"/>
    </source>
</evidence>
<protein>
    <recommendedName>
        <fullName evidence="4">Transcription initiation factor IIF subunit alpha</fullName>
    </recommendedName>
</protein>
<sequence length="287" mass="29866">MSQQPQELGMRATVLDVVPPGPIHRHRRTTVAKFSHRIPNFREPGSTFSLVPDLRAAAAMEAAARRKDDTVSRLRAAAQQQQPAAGSDLKVPLILEQRTPSSSAPSASSSRPAAVYKGLPEAGGGANMEGPPLHYVLFRSGGRVTAFPAELWFGFKPHVDRRGLVDSVAAANAAAAAAGRGAGGLGGGGGLGGAPFDPFAMRLVPKSQRLEKQRQEEEARERAEQVAAGRLLPLAGAAAEELGLGGGGGGRLKRTVDEDDLEAELFGDDDEDVTPRGAFGRGGGRGG</sequence>
<evidence type="ECO:0000313" key="3">
    <source>
        <dbReference type="Proteomes" id="UP001054857"/>
    </source>
</evidence>
<feature type="region of interest" description="Disordered" evidence="1">
    <location>
        <begin position="264"/>
        <end position="287"/>
    </location>
</feature>
<proteinExistence type="predicted"/>
<comment type="caution">
    <text evidence="2">The sequence shown here is derived from an EMBL/GenBank/DDBJ whole genome shotgun (WGS) entry which is preliminary data.</text>
</comment>
<dbReference type="AlphaFoldDB" id="A0AAD3DSG2"/>
<dbReference type="EMBL" id="BMAR01000016">
    <property type="protein sequence ID" value="GFR47053.1"/>
    <property type="molecule type" value="Genomic_DNA"/>
</dbReference>
<feature type="region of interest" description="Disordered" evidence="1">
    <location>
        <begin position="71"/>
        <end position="91"/>
    </location>
</feature>
<feature type="non-terminal residue" evidence="2">
    <location>
        <position position="287"/>
    </location>
</feature>
<organism evidence="2 3">
    <name type="scientific">Astrephomene gubernaculifera</name>
    <dbReference type="NCBI Taxonomy" id="47775"/>
    <lineage>
        <taxon>Eukaryota</taxon>
        <taxon>Viridiplantae</taxon>
        <taxon>Chlorophyta</taxon>
        <taxon>core chlorophytes</taxon>
        <taxon>Chlorophyceae</taxon>
        <taxon>CS clade</taxon>
        <taxon>Chlamydomonadales</taxon>
        <taxon>Astrephomenaceae</taxon>
        <taxon>Astrephomene</taxon>
    </lineage>
</organism>
<gene>
    <name evidence="2" type="ORF">Agub_g8738</name>
</gene>
<name>A0AAD3DSG2_9CHLO</name>
<evidence type="ECO:0000313" key="2">
    <source>
        <dbReference type="EMBL" id="GFR47053.1"/>
    </source>
</evidence>
<feature type="compositionally biased region" description="Low complexity" evidence="1">
    <location>
        <begin position="76"/>
        <end position="85"/>
    </location>
</feature>
<evidence type="ECO:0008006" key="4">
    <source>
        <dbReference type="Google" id="ProtNLM"/>
    </source>
</evidence>
<keyword evidence="3" id="KW-1185">Reference proteome</keyword>
<reference evidence="2 3" key="1">
    <citation type="journal article" date="2021" name="Sci. Rep.">
        <title>Genome sequencing of the multicellular alga Astrephomene provides insights into convergent evolution of germ-soma differentiation.</title>
        <authorList>
            <person name="Yamashita S."/>
            <person name="Yamamoto K."/>
            <person name="Matsuzaki R."/>
            <person name="Suzuki S."/>
            <person name="Yamaguchi H."/>
            <person name="Hirooka S."/>
            <person name="Minakuchi Y."/>
            <person name="Miyagishima S."/>
            <person name="Kawachi M."/>
            <person name="Toyoda A."/>
            <person name="Nozaki H."/>
        </authorList>
    </citation>
    <scope>NUCLEOTIDE SEQUENCE [LARGE SCALE GENOMIC DNA]</scope>
    <source>
        <strain evidence="2 3">NIES-4017</strain>
    </source>
</reference>